<comment type="similarity">
    <text evidence="1">Belongs to the peptidase A1 family.</text>
</comment>
<proteinExistence type="inferred from homology"/>
<dbReference type="GO" id="GO:0006508">
    <property type="term" value="P:proteolysis"/>
    <property type="evidence" value="ECO:0007669"/>
    <property type="project" value="InterPro"/>
</dbReference>
<gene>
    <name evidence="3" type="ORF">POCULU_LOCUS9129</name>
</gene>
<reference evidence="3" key="1">
    <citation type="submission" date="2021-06" db="EMBL/GenBank/DDBJ databases">
        <authorList>
            <person name="Kallberg Y."/>
            <person name="Tangrot J."/>
            <person name="Rosling A."/>
        </authorList>
    </citation>
    <scope>NUCLEOTIDE SEQUENCE</scope>
    <source>
        <strain evidence="3">IA702</strain>
    </source>
</reference>
<evidence type="ECO:0000313" key="4">
    <source>
        <dbReference type="Proteomes" id="UP000789572"/>
    </source>
</evidence>
<name>A0A9N9DDX6_9GLOM</name>
<dbReference type="Gene3D" id="2.40.70.10">
    <property type="entry name" value="Acid Proteases"/>
    <property type="match status" value="1"/>
</dbReference>
<dbReference type="GO" id="GO:0004190">
    <property type="term" value="F:aspartic-type endopeptidase activity"/>
    <property type="evidence" value="ECO:0007669"/>
    <property type="project" value="InterPro"/>
</dbReference>
<keyword evidence="4" id="KW-1185">Reference proteome</keyword>
<evidence type="ECO:0000313" key="3">
    <source>
        <dbReference type="EMBL" id="CAG8635413.1"/>
    </source>
</evidence>
<dbReference type="SUPFAM" id="SSF50630">
    <property type="entry name" value="Acid proteases"/>
    <property type="match status" value="1"/>
</dbReference>
<feature type="domain" description="Peptidase A1" evidence="2">
    <location>
        <begin position="1"/>
        <end position="101"/>
    </location>
</feature>
<dbReference type="InterPro" id="IPR033121">
    <property type="entry name" value="PEPTIDASE_A1"/>
</dbReference>
<dbReference type="PROSITE" id="PS51767">
    <property type="entry name" value="PEPTIDASE_A1"/>
    <property type="match status" value="1"/>
</dbReference>
<protein>
    <submittedName>
        <fullName evidence="3">4213_t:CDS:1</fullName>
    </submittedName>
</protein>
<dbReference type="Pfam" id="PF00026">
    <property type="entry name" value="Asp"/>
    <property type="match status" value="1"/>
</dbReference>
<dbReference type="AlphaFoldDB" id="A0A9N9DDX6"/>
<dbReference type="PANTHER" id="PTHR47966:SF51">
    <property type="entry name" value="BETA-SITE APP-CLEAVING ENZYME, ISOFORM A-RELATED"/>
    <property type="match status" value="1"/>
</dbReference>
<accession>A0A9N9DDX6</accession>
<evidence type="ECO:0000259" key="2">
    <source>
        <dbReference type="PROSITE" id="PS51767"/>
    </source>
</evidence>
<organism evidence="3 4">
    <name type="scientific">Paraglomus occultum</name>
    <dbReference type="NCBI Taxonomy" id="144539"/>
    <lineage>
        <taxon>Eukaryota</taxon>
        <taxon>Fungi</taxon>
        <taxon>Fungi incertae sedis</taxon>
        <taxon>Mucoromycota</taxon>
        <taxon>Glomeromycotina</taxon>
        <taxon>Glomeromycetes</taxon>
        <taxon>Paraglomerales</taxon>
        <taxon>Paraglomeraceae</taxon>
        <taxon>Paraglomus</taxon>
    </lineage>
</organism>
<dbReference type="OrthoDB" id="15189at2759"/>
<dbReference type="Proteomes" id="UP000789572">
    <property type="component" value="Unassembled WGS sequence"/>
</dbReference>
<feature type="non-terminal residue" evidence="3">
    <location>
        <position position="105"/>
    </location>
</feature>
<sequence>CIDHSSDQINTALGSGGSFSSQANAYIIPCNAKLPDMTFTFGTASFTIPGSDLVVRKGKEVCESAITPSDLDGDVSFLLDDTFLKNYYAYFDMNGSTIGLAKAKR</sequence>
<comment type="caution">
    <text evidence="3">The sequence shown here is derived from an EMBL/GenBank/DDBJ whole genome shotgun (WGS) entry which is preliminary data.</text>
</comment>
<evidence type="ECO:0000256" key="1">
    <source>
        <dbReference type="ARBA" id="ARBA00007447"/>
    </source>
</evidence>
<dbReference type="EMBL" id="CAJVPJ010003123">
    <property type="protein sequence ID" value="CAG8635413.1"/>
    <property type="molecule type" value="Genomic_DNA"/>
</dbReference>
<dbReference type="InterPro" id="IPR021109">
    <property type="entry name" value="Peptidase_aspartic_dom_sf"/>
</dbReference>
<dbReference type="InterPro" id="IPR001461">
    <property type="entry name" value="Aspartic_peptidase_A1"/>
</dbReference>
<dbReference type="PANTHER" id="PTHR47966">
    <property type="entry name" value="BETA-SITE APP-CLEAVING ENZYME, ISOFORM A-RELATED"/>
    <property type="match status" value="1"/>
</dbReference>